<dbReference type="RefSeq" id="WP_317571571.1">
    <property type="nucleotide sequence ID" value="NZ_JAWLKA010000041.1"/>
</dbReference>
<sequence length="193" mass="20578">MSLTTHGLTPSLERVLHTSVVPALPYNIELAVVGAGPLVSKRLDETRVDDWLQHLSRVKYAIATAQSAALAAGELGRTPFVFFLTHPPGTFAQSSSMLSAVSESVLRGFVRTDGIKATNTAAVCNLVTLRFTGWGFDASDIDAVDEFAVARLIVQLIRPPAHQIDGTVISVDGRGWVVVDADAGSPLLRLDDS</sequence>
<evidence type="ECO:0000313" key="2">
    <source>
        <dbReference type="Proteomes" id="UP001185737"/>
    </source>
</evidence>
<gene>
    <name evidence="1" type="ORF">R3Q59_39515</name>
</gene>
<proteinExistence type="predicted"/>
<reference evidence="1 2" key="1">
    <citation type="submission" date="2023-10" db="EMBL/GenBank/DDBJ databases">
        <title>Development of a sustainable strategy for remediation of hydrocarbon-contaminated territories based on the waste exchange concept.</title>
        <authorList>
            <person name="Krivoruchko A."/>
        </authorList>
    </citation>
    <scope>NUCLEOTIDE SEQUENCE [LARGE SCALE GENOMIC DNA]</scope>
    <source>
        <strain evidence="1 2">IEGM 60</strain>
    </source>
</reference>
<dbReference type="Proteomes" id="UP001185737">
    <property type="component" value="Unassembled WGS sequence"/>
</dbReference>
<protein>
    <submittedName>
        <fullName evidence="1">Uncharacterized protein</fullName>
    </submittedName>
</protein>
<comment type="caution">
    <text evidence="1">The sequence shown here is derived from an EMBL/GenBank/DDBJ whole genome shotgun (WGS) entry which is preliminary data.</text>
</comment>
<name>A0ABU4CSL0_RHOJO</name>
<dbReference type="EMBL" id="JAWLKA010000041">
    <property type="protein sequence ID" value="MDV6286572.1"/>
    <property type="molecule type" value="Genomic_DNA"/>
</dbReference>
<organism evidence="1 2">
    <name type="scientific">Rhodococcus jostii</name>
    <dbReference type="NCBI Taxonomy" id="132919"/>
    <lineage>
        <taxon>Bacteria</taxon>
        <taxon>Bacillati</taxon>
        <taxon>Actinomycetota</taxon>
        <taxon>Actinomycetes</taxon>
        <taxon>Mycobacteriales</taxon>
        <taxon>Nocardiaceae</taxon>
        <taxon>Rhodococcus</taxon>
    </lineage>
</organism>
<accession>A0ABU4CSL0</accession>
<evidence type="ECO:0000313" key="1">
    <source>
        <dbReference type="EMBL" id="MDV6286572.1"/>
    </source>
</evidence>
<keyword evidence="2" id="KW-1185">Reference proteome</keyword>